<accession>K9G9M1</accession>
<dbReference type="InParanoid" id="K9G9M1"/>
<protein>
    <submittedName>
        <fullName evidence="2">Uncharacterized protein</fullName>
    </submittedName>
</protein>
<dbReference type="EMBL" id="AKCT01000050">
    <property type="protein sequence ID" value="EKV17767.1"/>
    <property type="molecule type" value="Genomic_DNA"/>
</dbReference>
<feature type="compositionally biased region" description="Basic and acidic residues" evidence="1">
    <location>
        <begin position="92"/>
        <end position="112"/>
    </location>
</feature>
<proteinExistence type="predicted"/>
<feature type="region of interest" description="Disordered" evidence="1">
    <location>
        <begin position="19"/>
        <end position="112"/>
    </location>
</feature>
<feature type="compositionally biased region" description="Basic and acidic residues" evidence="1">
    <location>
        <begin position="75"/>
        <end position="85"/>
    </location>
</feature>
<name>K9G9M1_PEND2</name>
<feature type="compositionally biased region" description="Basic and acidic residues" evidence="1">
    <location>
        <begin position="39"/>
        <end position="48"/>
    </location>
</feature>
<sequence length="112" mass="12808">MSPLELSVLSSSSNVNHASLTALLPPPDRAPSFTSPSDESSHCRDTTHCRPQFLPWKLQRPMGPSRGHTDLQSTTEKKEREEINREKRKRIRENQKEENISGKRETLKTSTR</sequence>
<evidence type="ECO:0000256" key="1">
    <source>
        <dbReference type="SAM" id="MobiDB-lite"/>
    </source>
</evidence>
<keyword evidence="3" id="KW-1185">Reference proteome</keyword>
<dbReference type="HOGENOM" id="CLU_171988_0_0_1"/>
<dbReference type="AlphaFoldDB" id="K9G9M1"/>
<evidence type="ECO:0000313" key="3">
    <source>
        <dbReference type="Proteomes" id="UP000009882"/>
    </source>
</evidence>
<reference evidence="3" key="1">
    <citation type="journal article" date="2012" name="BMC Genomics">
        <title>Genome sequence of the necrotrophic fungus Penicillium digitatum, the main postharvest pathogen of citrus.</title>
        <authorList>
            <person name="Marcet-Houben M."/>
            <person name="Ballester A.-R."/>
            <person name="de la Fuente B."/>
            <person name="Harries E."/>
            <person name="Marcos J.F."/>
            <person name="Gonzalez-Candelas L."/>
            <person name="Gabaldon T."/>
        </authorList>
    </citation>
    <scope>NUCLEOTIDE SEQUENCE [LARGE SCALE GENOMIC DNA]</scope>
    <source>
        <strain evidence="3">PHI26 / CECT 20796</strain>
    </source>
</reference>
<organism evidence="2 3">
    <name type="scientific">Penicillium digitatum (strain PHI26 / CECT 20796)</name>
    <name type="common">Green mold</name>
    <dbReference type="NCBI Taxonomy" id="1170229"/>
    <lineage>
        <taxon>Eukaryota</taxon>
        <taxon>Fungi</taxon>
        <taxon>Dikarya</taxon>
        <taxon>Ascomycota</taxon>
        <taxon>Pezizomycotina</taxon>
        <taxon>Eurotiomycetes</taxon>
        <taxon>Eurotiomycetidae</taxon>
        <taxon>Eurotiales</taxon>
        <taxon>Aspergillaceae</taxon>
        <taxon>Penicillium</taxon>
    </lineage>
</organism>
<dbReference type="Proteomes" id="UP000009882">
    <property type="component" value="Unassembled WGS sequence"/>
</dbReference>
<dbReference type="OMA" id="DESSHCR"/>
<gene>
    <name evidence="2" type="ORF">PDIG_13430</name>
</gene>
<comment type="caution">
    <text evidence="2">The sequence shown here is derived from an EMBL/GenBank/DDBJ whole genome shotgun (WGS) entry which is preliminary data.</text>
</comment>
<evidence type="ECO:0000313" key="2">
    <source>
        <dbReference type="EMBL" id="EKV17767.1"/>
    </source>
</evidence>
<dbReference type="OrthoDB" id="10459184at2759"/>